<feature type="transmembrane region" description="Helical" evidence="5">
    <location>
        <begin position="94"/>
        <end position="114"/>
    </location>
</feature>
<reference evidence="7 8" key="1">
    <citation type="journal article" date="2010" name="Stand. Genomic Sci.">
        <title>Complete genome sequence of Acetohalobium arabaticum type strain (Z-7288).</title>
        <authorList>
            <person name="Sikorski J."/>
            <person name="Lapidus A."/>
            <person name="Chertkov O."/>
            <person name="Lucas S."/>
            <person name="Copeland A."/>
            <person name="Glavina Del Rio T."/>
            <person name="Nolan M."/>
            <person name="Tice H."/>
            <person name="Cheng J.F."/>
            <person name="Han C."/>
            <person name="Brambilla E."/>
            <person name="Pitluck S."/>
            <person name="Liolios K."/>
            <person name="Ivanova N."/>
            <person name="Mavromatis K."/>
            <person name="Mikhailova N."/>
            <person name="Pati A."/>
            <person name="Bruce D."/>
            <person name="Detter C."/>
            <person name="Tapia R."/>
            <person name="Goodwin L."/>
            <person name="Chen A."/>
            <person name="Palaniappan K."/>
            <person name="Land M."/>
            <person name="Hauser L."/>
            <person name="Chang Y.J."/>
            <person name="Jeffries C.D."/>
            <person name="Rohde M."/>
            <person name="Goker M."/>
            <person name="Spring S."/>
            <person name="Woyke T."/>
            <person name="Bristow J."/>
            <person name="Eisen J.A."/>
            <person name="Markowitz V."/>
            <person name="Hugenholtz P."/>
            <person name="Kyrpides N.C."/>
            <person name="Klenk H.P."/>
        </authorList>
    </citation>
    <scope>NUCLEOTIDE SEQUENCE [LARGE SCALE GENOMIC DNA]</scope>
    <source>
        <strain evidence="8">ATCC 49924 / DSM 5501 / Z-7288</strain>
    </source>
</reference>
<dbReference type="Pfam" id="PF00916">
    <property type="entry name" value="Sulfate_transp"/>
    <property type="match status" value="1"/>
</dbReference>
<keyword evidence="2 5" id="KW-0812">Transmembrane</keyword>
<dbReference type="InterPro" id="IPR002645">
    <property type="entry name" value="STAS_dom"/>
</dbReference>
<feature type="transmembrane region" description="Helical" evidence="5">
    <location>
        <begin position="246"/>
        <end position="265"/>
    </location>
</feature>
<comment type="subcellular location">
    <subcellularLocation>
        <location evidence="1">Membrane</location>
        <topology evidence="1">Multi-pass membrane protein</topology>
    </subcellularLocation>
</comment>
<feature type="transmembrane region" description="Helical" evidence="5">
    <location>
        <begin position="126"/>
        <end position="152"/>
    </location>
</feature>
<feature type="transmembrane region" description="Helical" evidence="5">
    <location>
        <begin position="319"/>
        <end position="335"/>
    </location>
</feature>
<dbReference type="RefSeq" id="WP_013277602.1">
    <property type="nucleotide sequence ID" value="NC_014378.1"/>
</dbReference>
<keyword evidence="8" id="KW-1185">Reference proteome</keyword>
<feature type="transmembrane region" description="Helical" evidence="5">
    <location>
        <begin position="21"/>
        <end position="41"/>
    </location>
</feature>
<feature type="transmembrane region" description="Helical" evidence="5">
    <location>
        <begin position="197"/>
        <end position="214"/>
    </location>
</feature>
<dbReference type="OrthoDB" id="9771198at2"/>
<gene>
    <name evidence="7" type="ordered locus">Acear_0614</name>
</gene>
<evidence type="ECO:0000256" key="2">
    <source>
        <dbReference type="ARBA" id="ARBA00022692"/>
    </source>
</evidence>
<dbReference type="Proteomes" id="UP000001661">
    <property type="component" value="Chromosome"/>
</dbReference>
<dbReference type="STRING" id="574087.Acear_0614"/>
<keyword evidence="4 5" id="KW-0472">Membrane</keyword>
<evidence type="ECO:0000313" key="8">
    <source>
        <dbReference type="Proteomes" id="UP000001661"/>
    </source>
</evidence>
<keyword evidence="3 5" id="KW-1133">Transmembrane helix</keyword>
<feature type="transmembrane region" description="Helical" evidence="5">
    <location>
        <begin position="341"/>
        <end position="359"/>
    </location>
</feature>
<dbReference type="InterPro" id="IPR001902">
    <property type="entry name" value="SLC26A/SulP_fam"/>
</dbReference>
<dbReference type="eggNOG" id="COG0659">
    <property type="taxonomic scope" value="Bacteria"/>
</dbReference>
<dbReference type="KEGG" id="aar:Acear_0614"/>
<dbReference type="PROSITE" id="PS50801">
    <property type="entry name" value="STAS"/>
    <property type="match status" value="1"/>
</dbReference>
<evidence type="ECO:0000256" key="3">
    <source>
        <dbReference type="ARBA" id="ARBA00022989"/>
    </source>
</evidence>
<dbReference type="InterPro" id="IPR036513">
    <property type="entry name" value="STAS_dom_sf"/>
</dbReference>
<protein>
    <submittedName>
        <fullName evidence="7">Sulphate transporter</fullName>
    </submittedName>
</protein>
<dbReference type="HOGENOM" id="CLU_003182_13_1_9"/>
<dbReference type="EMBL" id="CP002105">
    <property type="protein sequence ID" value="ADL12156.1"/>
    <property type="molecule type" value="Genomic_DNA"/>
</dbReference>
<evidence type="ECO:0000256" key="1">
    <source>
        <dbReference type="ARBA" id="ARBA00004141"/>
    </source>
</evidence>
<accession>D9QV97</accession>
<dbReference type="SUPFAM" id="SSF52091">
    <property type="entry name" value="SpoIIaa-like"/>
    <property type="match status" value="1"/>
</dbReference>
<dbReference type="Gene3D" id="3.30.750.24">
    <property type="entry name" value="STAS domain"/>
    <property type="match status" value="1"/>
</dbReference>
<evidence type="ECO:0000256" key="5">
    <source>
        <dbReference type="SAM" id="Phobius"/>
    </source>
</evidence>
<feature type="transmembrane region" description="Helical" evidence="5">
    <location>
        <begin position="172"/>
        <end position="190"/>
    </location>
</feature>
<evidence type="ECO:0000259" key="6">
    <source>
        <dbReference type="PROSITE" id="PS50801"/>
    </source>
</evidence>
<organism evidence="7 8">
    <name type="scientific">Acetohalobium arabaticum (strain ATCC 49924 / DSM 5501 / Z-7288)</name>
    <dbReference type="NCBI Taxonomy" id="574087"/>
    <lineage>
        <taxon>Bacteria</taxon>
        <taxon>Bacillati</taxon>
        <taxon>Bacillota</taxon>
        <taxon>Clostridia</taxon>
        <taxon>Halanaerobiales</taxon>
        <taxon>Halobacteroidaceae</taxon>
        <taxon>Acetohalobium</taxon>
    </lineage>
</organism>
<name>D9QV97_ACEAZ</name>
<dbReference type="AlphaFoldDB" id="D9QV97"/>
<feature type="domain" description="STAS" evidence="6">
    <location>
        <begin position="430"/>
        <end position="548"/>
    </location>
</feature>
<dbReference type="GO" id="GO:0016020">
    <property type="term" value="C:membrane"/>
    <property type="evidence" value="ECO:0007669"/>
    <property type="project" value="UniProtKB-SubCell"/>
</dbReference>
<evidence type="ECO:0000256" key="4">
    <source>
        <dbReference type="ARBA" id="ARBA00023136"/>
    </source>
</evidence>
<dbReference type="InterPro" id="IPR011547">
    <property type="entry name" value="SLC26A/SulP_dom"/>
</dbReference>
<dbReference type="CDD" id="cd07042">
    <property type="entry name" value="STAS_SulP_like_sulfate_transporter"/>
    <property type="match status" value="1"/>
</dbReference>
<dbReference type="PANTHER" id="PTHR11814">
    <property type="entry name" value="SULFATE TRANSPORTER"/>
    <property type="match status" value="1"/>
</dbReference>
<dbReference type="Pfam" id="PF01740">
    <property type="entry name" value="STAS"/>
    <property type="match status" value="1"/>
</dbReference>
<dbReference type="GO" id="GO:0055085">
    <property type="term" value="P:transmembrane transport"/>
    <property type="evidence" value="ECO:0007669"/>
    <property type="project" value="InterPro"/>
</dbReference>
<proteinExistence type="predicted"/>
<sequence length="553" mass="60975">MFQNFIKMTKGYGLTDLRDDLLAGLSVATIALPQNMAYALIVGVDPVYGLYTSIVSMIVATFVGVSNYMVVGPANMIALAIASSLAAFEGINYLQGVLLLTMMVGLIQIILGVLKLGDLVKYVSHSVIVGLTTGVALMIGIGQLGSFLGVAVESSTNIFITVYRLGINLDQLNYYSVAIGSLAMIIIIISKQIDSRLPSYLLAVVVSMLVTYFFNLDQELKVINQFSSSLPSFSPVKFDLTLVRQLFISALSIAILGFIQVVSIVKSLEKETGQEVDLNREFIGQGIINTVCSFFSSFAISGSFTNSFANYEAGAKTRFSELIIALVMLLFILLLNSLVEYIPVAALAAIVIIVAYNMIDITEIVKTFRTTKYDAVVLSTTLLTTILAPRLDYAIYLGVLISTIIVLKDTSDINYSHISYEQEKSKFVDQDFEEVKNDELIVINLAGNLNFNTSENLKEELDESFQENKIFVIRTRDVESIDFTTIRELDNFIDRVQRYGGEVMICGLGDDIFDPLEESGVIDKVNRSNVFKADDYIFSSTQEAINEAEDRQN</sequence>
<evidence type="ECO:0000313" key="7">
    <source>
        <dbReference type="EMBL" id="ADL12156.1"/>
    </source>
</evidence>